<dbReference type="SMART" id="SM00671">
    <property type="entry name" value="SEL1"/>
    <property type="match status" value="15"/>
</dbReference>
<evidence type="ECO:0000313" key="2">
    <source>
        <dbReference type="EMBL" id="VVO09956.1"/>
    </source>
</evidence>
<dbReference type="Pfam" id="PF08238">
    <property type="entry name" value="Sel1"/>
    <property type="match status" value="13"/>
</dbReference>
<organism evidence="2 3">
    <name type="scientific">Pseudomonas fluorescens</name>
    <dbReference type="NCBI Taxonomy" id="294"/>
    <lineage>
        <taxon>Bacteria</taxon>
        <taxon>Pseudomonadati</taxon>
        <taxon>Pseudomonadota</taxon>
        <taxon>Gammaproteobacteria</taxon>
        <taxon>Pseudomonadales</taxon>
        <taxon>Pseudomonadaceae</taxon>
        <taxon>Pseudomonas</taxon>
    </lineage>
</organism>
<sequence>MDWNSEIMTVVAKTAGIGGIAVFAAAMVFRDLIQKKSLPILKKDHAYKLLMLTICFAGAIAIIGILSWTYIELNKKLQPSEADSASKAANDSQLLQANELHYTDPTYTKAYELIEASANNNNPISMAQQAGYLHDGVGTAIDLERAELLASKSAQTLEYWCTNLNTPAACFSLSILYENGMYVKSDAMKTFQLVQKAAMGGYKRAFNPLAQILYEGEGTKKDIKQAISWYKKAINQGYPRPMYNLSLIYKKEDEYRDAAEALKLLQRAADLGFPLAQLDLAIAYESGEGVKVDLLKAKELLQTSANNGYSPAQVMIANKYSSGDSFYPRDEKRAFEWYLKAASAGNSLAQINVSRSYRVGRGVLLNATEAVNWAKRAAETGDSDAEVEYGQYFSRGEIVKKDPTEAFKWYMKSAMQNNPWGQHSVACSYQYGEGVEEDLNKAIEWAKKSAEQNFAPGQALLALLYDIQGDDISALEWYKKAAENNAPDAANNAGVAYETGQMVSPDNSIASNYYKKALDLDPTEELYFANYWGVQLKLTNATDEKLKVLATLEDRANMNGVNSQWILAEVYSGIRNFPADAVKERYWLEKSAINEHKCASLSWGIMLVQGDGVKQDIVSGVRYIEKADSLGAQKAAYNLGVIYMEGKYTTKNVAKGLEYLERGAEEGNLESLIYLSKLYREGTDLPRSIVKANAYLTQAAERGSSDAIKKLEERESEDLLSCTASNR</sequence>
<proteinExistence type="predicted"/>
<evidence type="ECO:0000256" key="1">
    <source>
        <dbReference type="SAM" id="Phobius"/>
    </source>
</evidence>
<accession>A0A5E7CZ32</accession>
<dbReference type="InterPro" id="IPR050767">
    <property type="entry name" value="Sel1_AlgK"/>
</dbReference>
<dbReference type="AlphaFoldDB" id="A0A5E7CZ32"/>
<feature type="transmembrane region" description="Helical" evidence="1">
    <location>
        <begin position="49"/>
        <end position="71"/>
    </location>
</feature>
<evidence type="ECO:0008006" key="4">
    <source>
        <dbReference type="Google" id="ProtNLM"/>
    </source>
</evidence>
<dbReference type="SUPFAM" id="SSF81901">
    <property type="entry name" value="HCP-like"/>
    <property type="match status" value="3"/>
</dbReference>
<dbReference type="Proteomes" id="UP000326018">
    <property type="component" value="Unassembled WGS sequence"/>
</dbReference>
<protein>
    <recommendedName>
        <fullName evidence="4">Secretory immunoglobulin A-binding protein EsiB</fullName>
    </recommendedName>
</protein>
<dbReference type="InterPro" id="IPR006597">
    <property type="entry name" value="Sel1-like"/>
</dbReference>
<name>A0A5E7CZ32_PSEFL</name>
<keyword evidence="1" id="KW-1133">Transmembrane helix</keyword>
<evidence type="ECO:0000313" key="3">
    <source>
        <dbReference type="Proteomes" id="UP000326018"/>
    </source>
</evidence>
<keyword evidence="1" id="KW-0472">Membrane</keyword>
<reference evidence="2 3" key="1">
    <citation type="submission" date="2019-09" db="EMBL/GenBank/DDBJ databases">
        <authorList>
            <person name="Chandra G."/>
            <person name="Truman W A."/>
        </authorList>
    </citation>
    <scope>NUCLEOTIDE SEQUENCE [LARGE SCALE GENOMIC DNA]</scope>
    <source>
        <strain evidence="2">PS712</strain>
    </source>
</reference>
<feature type="transmembrane region" description="Helical" evidence="1">
    <location>
        <begin position="6"/>
        <end position="29"/>
    </location>
</feature>
<gene>
    <name evidence="2" type="ORF">PS712_03376</name>
</gene>
<dbReference type="InterPro" id="IPR011990">
    <property type="entry name" value="TPR-like_helical_dom_sf"/>
</dbReference>
<dbReference type="PANTHER" id="PTHR11102">
    <property type="entry name" value="SEL-1-LIKE PROTEIN"/>
    <property type="match status" value="1"/>
</dbReference>
<dbReference type="EMBL" id="CABVIB010000016">
    <property type="protein sequence ID" value="VVO09956.1"/>
    <property type="molecule type" value="Genomic_DNA"/>
</dbReference>
<dbReference type="PANTHER" id="PTHR11102:SF160">
    <property type="entry name" value="ERAD-ASSOCIATED E3 UBIQUITIN-PROTEIN LIGASE COMPONENT HRD3"/>
    <property type="match status" value="1"/>
</dbReference>
<keyword evidence="1" id="KW-0812">Transmembrane</keyword>
<dbReference type="Gene3D" id="1.25.40.10">
    <property type="entry name" value="Tetratricopeptide repeat domain"/>
    <property type="match status" value="4"/>
</dbReference>